<evidence type="ECO:0000256" key="7">
    <source>
        <dbReference type="ARBA" id="ARBA00032272"/>
    </source>
</evidence>
<protein>
    <recommendedName>
        <fullName evidence="4">GDP-mannose pyrophosphatase</fullName>
    </recommendedName>
    <alternativeName>
        <fullName evidence="6">GDP-mannose hydrolase</fullName>
    </alternativeName>
    <alternativeName>
        <fullName evidence="7">GDPMK</fullName>
    </alternativeName>
</protein>
<evidence type="ECO:0000256" key="3">
    <source>
        <dbReference type="ARBA" id="ARBA00007275"/>
    </source>
</evidence>
<evidence type="ECO:0000256" key="4">
    <source>
        <dbReference type="ARBA" id="ARBA00016377"/>
    </source>
</evidence>
<dbReference type="RefSeq" id="WP_369863778.1">
    <property type="nucleotide sequence ID" value="NZ_JBCLPP010000039.1"/>
</dbReference>
<comment type="cofactor">
    <cofactor evidence="2">
        <name>Mg(2+)</name>
        <dbReference type="ChEBI" id="CHEBI:18420"/>
    </cofactor>
</comment>
<comment type="similarity">
    <text evidence="3">Belongs to the Nudix hydrolase family. NudK subfamily.</text>
</comment>
<comment type="catalytic activity">
    <reaction evidence="1">
        <text>GDP-alpha-D-mannose + H2O = alpha-D-mannose 1-phosphate + GMP + 2 H(+)</text>
        <dbReference type="Rhea" id="RHEA:27978"/>
        <dbReference type="ChEBI" id="CHEBI:15377"/>
        <dbReference type="ChEBI" id="CHEBI:15378"/>
        <dbReference type="ChEBI" id="CHEBI:57527"/>
        <dbReference type="ChEBI" id="CHEBI:58115"/>
        <dbReference type="ChEBI" id="CHEBI:58409"/>
    </reaction>
</comment>
<comment type="caution">
    <text evidence="9">The sequence shown here is derived from an EMBL/GenBank/DDBJ whole genome shotgun (WGS) entry which is preliminary data.</text>
</comment>
<name>A0ABV4D2U5_9BACT</name>
<evidence type="ECO:0000259" key="8">
    <source>
        <dbReference type="PROSITE" id="PS51462"/>
    </source>
</evidence>
<organism evidence="9 10">
    <name type="scientific">Heminiphilus faecis</name>
    <dbReference type="NCBI Taxonomy" id="2601703"/>
    <lineage>
        <taxon>Bacteria</taxon>
        <taxon>Pseudomonadati</taxon>
        <taxon>Bacteroidota</taxon>
        <taxon>Bacteroidia</taxon>
        <taxon>Bacteroidales</taxon>
        <taxon>Muribaculaceae</taxon>
        <taxon>Heminiphilus</taxon>
    </lineage>
</organism>
<dbReference type="InterPro" id="IPR015797">
    <property type="entry name" value="NUDIX_hydrolase-like_dom_sf"/>
</dbReference>
<gene>
    <name evidence="9" type="ORF">AAK873_11795</name>
</gene>
<dbReference type="InterPro" id="IPR020084">
    <property type="entry name" value="NUDIX_hydrolase_CS"/>
</dbReference>
<dbReference type="EMBL" id="JBCLPP010000039">
    <property type="protein sequence ID" value="MEY8246292.1"/>
    <property type="molecule type" value="Genomic_DNA"/>
</dbReference>
<proteinExistence type="inferred from homology"/>
<evidence type="ECO:0000256" key="6">
    <source>
        <dbReference type="ARBA" id="ARBA00032162"/>
    </source>
</evidence>
<keyword evidence="5 9" id="KW-0378">Hydrolase</keyword>
<dbReference type="PROSITE" id="PS00893">
    <property type="entry name" value="NUDIX_BOX"/>
    <property type="match status" value="1"/>
</dbReference>
<evidence type="ECO:0000313" key="9">
    <source>
        <dbReference type="EMBL" id="MEY8246292.1"/>
    </source>
</evidence>
<reference evidence="9 10" key="1">
    <citation type="submission" date="2024-03" db="EMBL/GenBank/DDBJ databases">
        <title>Mouse gut bacterial collection (mGBC) of GemPharmatech.</title>
        <authorList>
            <person name="He Y."/>
            <person name="Dong L."/>
            <person name="Wu D."/>
            <person name="Gao X."/>
            <person name="Lin Z."/>
        </authorList>
    </citation>
    <scope>NUCLEOTIDE SEQUENCE [LARGE SCALE GENOMIC DNA]</scope>
    <source>
        <strain evidence="9 10">54-13</strain>
    </source>
</reference>
<keyword evidence="10" id="KW-1185">Reference proteome</keyword>
<feature type="domain" description="Nudix hydrolase" evidence="8">
    <location>
        <begin position="43"/>
        <end position="173"/>
    </location>
</feature>
<evidence type="ECO:0000313" key="10">
    <source>
        <dbReference type="Proteomes" id="UP001565200"/>
    </source>
</evidence>
<accession>A0ABV4D2U5</accession>
<evidence type="ECO:0000256" key="5">
    <source>
        <dbReference type="ARBA" id="ARBA00022801"/>
    </source>
</evidence>
<dbReference type="Proteomes" id="UP001565200">
    <property type="component" value="Unassembled WGS sequence"/>
</dbReference>
<dbReference type="Pfam" id="PF00293">
    <property type="entry name" value="NUDIX"/>
    <property type="match status" value="1"/>
</dbReference>
<dbReference type="SUPFAM" id="SSF55811">
    <property type="entry name" value="Nudix"/>
    <property type="match status" value="1"/>
</dbReference>
<dbReference type="PANTHER" id="PTHR11839:SF18">
    <property type="entry name" value="NUDIX HYDROLASE DOMAIN-CONTAINING PROTEIN"/>
    <property type="match status" value="1"/>
</dbReference>
<evidence type="ECO:0000256" key="2">
    <source>
        <dbReference type="ARBA" id="ARBA00001946"/>
    </source>
</evidence>
<dbReference type="PROSITE" id="PS51462">
    <property type="entry name" value="NUDIX"/>
    <property type="match status" value="1"/>
</dbReference>
<dbReference type="GO" id="GO:0016787">
    <property type="term" value="F:hydrolase activity"/>
    <property type="evidence" value="ECO:0007669"/>
    <property type="project" value="UniProtKB-KW"/>
</dbReference>
<dbReference type="Gene3D" id="3.90.79.10">
    <property type="entry name" value="Nucleoside Triphosphate Pyrophosphohydrolase"/>
    <property type="match status" value="1"/>
</dbReference>
<dbReference type="PANTHER" id="PTHR11839">
    <property type="entry name" value="UDP/ADP-SUGAR PYROPHOSPHATASE"/>
    <property type="match status" value="1"/>
</dbReference>
<dbReference type="InterPro" id="IPR000086">
    <property type="entry name" value="NUDIX_hydrolase_dom"/>
</dbReference>
<sequence>MDENAKCEILSSEYLIRCPWLTARRDCIKLPDGVVNDEYYVLEYPDWVNVIAVTDRGEMVMVRQYRHGLQRTDFELCAGVVEDGEAPIDAARRELLEETGYAGGVWTEAMVLSPNPSTSTNLCHCFVAEGVSHVADQHLDRTESITVHLFSRDEVYGMLCRNEIIQALMAAPLWRWFMKEKHGL</sequence>
<dbReference type="CDD" id="cd03424">
    <property type="entry name" value="NUDIX_ADPRase_Nudt5_UGPPase_Nudt14"/>
    <property type="match status" value="1"/>
</dbReference>
<evidence type="ECO:0000256" key="1">
    <source>
        <dbReference type="ARBA" id="ARBA00000847"/>
    </source>
</evidence>